<dbReference type="Proteomes" id="UP000240493">
    <property type="component" value="Unassembled WGS sequence"/>
</dbReference>
<dbReference type="STRING" id="1042311.A0A2T3Z6C5"/>
<keyword evidence="2" id="KW-1185">Reference proteome</keyword>
<evidence type="ECO:0000313" key="1">
    <source>
        <dbReference type="EMBL" id="PTB40358.1"/>
    </source>
</evidence>
<dbReference type="EMBL" id="KZ679263">
    <property type="protein sequence ID" value="PTB40358.1"/>
    <property type="molecule type" value="Genomic_DNA"/>
</dbReference>
<organism evidence="1 2">
    <name type="scientific">Trichoderma asperellum (strain ATCC 204424 / CBS 433.97 / NBRC 101777)</name>
    <dbReference type="NCBI Taxonomy" id="1042311"/>
    <lineage>
        <taxon>Eukaryota</taxon>
        <taxon>Fungi</taxon>
        <taxon>Dikarya</taxon>
        <taxon>Ascomycota</taxon>
        <taxon>Pezizomycotina</taxon>
        <taxon>Sordariomycetes</taxon>
        <taxon>Hypocreomycetidae</taxon>
        <taxon>Hypocreales</taxon>
        <taxon>Hypocreaceae</taxon>
        <taxon>Trichoderma</taxon>
    </lineage>
</organism>
<reference evidence="1 2" key="1">
    <citation type="submission" date="2016-07" db="EMBL/GenBank/DDBJ databases">
        <title>Multiple horizontal gene transfer events from other fungi enriched the ability of initially mycotrophic Trichoderma (Ascomycota) to feed on dead plant biomass.</title>
        <authorList>
            <consortium name="DOE Joint Genome Institute"/>
            <person name="Aerts A."/>
            <person name="Atanasova L."/>
            <person name="Chenthamara K."/>
            <person name="Zhang J."/>
            <person name="Grujic M."/>
            <person name="Henrissat B."/>
            <person name="Kuo A."/>
            <person name="Salamov A."/>
            <person name="Lipzen A."/>
            <person name="Labutti K."/>
            <person name="Barry K."/>
            <person name="Miao Y."/>
            <person name="Rahimi M.J."/>
            <person name="Shen Q."/>
            <person name="Grigoriev I.V."/>
            <person name="Kubicek C.P."/>
            <person name="Druzhinina I.S."/>
        </authorList>
    </citation>
    <scope>NUCLEOTIDE SEQUENCE [LARGE SCALE GENOMIC DNA]</scope>
    <source>
        <strain evidence="1 2">CBS 433.97</strain>
    </source>
</reference>
<dbReference type="AlphaFoldDB" id="A0A2T3Z6C5"/>
<dbReference type="InterPro" id="IPR022198">
    <property type="entry name" value="DUF3723"/>
</dbReference>
<name>A0A2T3Z6C5_TRIA4</name>
<proteinExistence type="predicted"/>
<accession>A0A2T3Z6C5</accession>
<dbReference type="Pfam" id="PF12520">
    <property type="entry name" value="DUF3723"/>
    <property type="match status" value="1"/>
</dbReference>
<sequence length="431" mass="49732">MSIQYFRTVNRRIEEERRTKYCGTASLRLASLRYQDQEYKHNVDPKIKKAHVDSITRMFDQEHGCRKEDERHHVKALISQQELEAAILRASITIERLKADVVPYPELEFPIHVKIECLEGHDLLVAADKKLQGPNKRWIVDLYLDDLSDELRVSLADGYDYQKKPDSGELYIKIRQFQGFYGESNPFFEKMWLGRLATNLNSWNLFKRLSKNRKFSAAFDALLDVPSLFGGFRLSVMHQLLGMKCDEPNLVYLRHIYTWWNNVCDGDKEVMRQITKKTIGALQGMAPGASSTDRALLQAQLRSGSIFENFSVSQREELWQRACSASQQCLIPSLFTFFEDRKFLNDAAGCIMKILDVNENSTIISSLEEIFSDTNQEEGKCVIQLSETEFGTIAGDSNRRLDLGIRQLWLAAFRNYRELPAGTQKSDTKLR</sequence>
<gene>
    <name evidence="1" type="ORF">M441DRAFT_459619</name>
</gene>
<dbReference type="OrthoDB" id="4227485at2759"/>
<protein>
    <submittedName>
        <fullName evidence="1">Uncharacterized protein</fullName>
    </submittedName>
</protein>
<evidence type="ECO:0000313" key="2">
    <source>
        <dbReference type="Proteomes" id="UP000240493"/>
    </source>
</evidence>